<proteinExistence type="predicted"/>
<protein>
    <submittedName>
        <fullName evidence="1">Uncharacterized protein</fullName>
    </submittedName>
</protein>
<accession>A0A6C0L3U4</accession>
<reference evidence="1" key="1">
    <citation type="journal article" date="2020" name="Nature">
        <title>Giant virus diversity and host interactions through global metagenomics.</title>
        <authorList>
            <person name="Schulz F."/>
            <person name="Roux S."/>
            <person name="Paez-Espino D."/>
            <person name="Jungbluth S."/>
            <person name="Walsh D.A."/>
            <person name="Denef V.J."/>
            <person name="McMahon K.D."/>
            <person name="Konstantinidis K.T."/>
            <person name="Eloe-Fadrosh E.A."/>
            <person name="Kyrpides N.C."/>
            <person name="Woyke T."/>
        </authorList>
    </citation>
    <scope>NUCLEOTIDE SEQUENCE</scope>
    <source>
        <strain evidence="1">GVMAG-S-ERX555907-94</strain>
    </source>
</reference>
<evidence type="ECO:0000313" key="1">
    <source>
        <dbReference type="EMBL" id="QHU23510.1"/>
    </source>
</evidence>
<sequence>MELQQFITNHTDNFIHEFKKKNVYVHKYTELELVILKLKRNVNYDFQQHPWLRYCRGAVVHLGTKRLVCVPPLKADREVDIHALDDYPETMVFQPLIDGTMINMFYHKDKWMISTRSGIGGKNSWDGKIPFLTMFHDVNGDKWYDELDPGNCYSFVLQHKKNRIVCPVDENALYLVESYTMGDTIEKVHSLPKISNIQTIENISKEELKYYENPDLYFSIKGITCKTDTTRINWINPNYEYVKGLKMNHNNRFMNYISLKQKDQLSKYLVFFPEDRYEFDSFNEIVMNIKDLTYENYVKIFIRKGGSLKDIQYSLKPLLHEIHTIYQTDKKKITRERVNQYIDTIDGRRLLFIQKYL</sequence>
<name>A0A6C0L3U4_9ZZZZ</name>
<dbReference type="AlphaFoldDB" id="A0A6C0L3U4"/>
<dbReference type="EMBL" id="MN741031">
    <property type="protein sequence ID" value="QHU23510.1"/>
    <property type="molecule type" value="Genomic_DNA"/>
</dbReference>
<organism evidence="1">
    <name type="scientific">viral metagenome</name>
    <dbReference type="NCBI Taxonomy" id="1070528"/>
    <lineage>
        <taxon>unclassified sequences</taxon>
        <taxon>metagenomes</taxon>
        <taxon>organismal metagenomes</taxon>
    </lineage>
</organism>